<dbReference type="Pfam" id="PF01419">
    <property type="entry name" value="Jacalin"/>
    <property type="match status" value="1"/>
</dbReference>
<dbReference type="Gene3D" id="2.100.10.30">
    <property type="entry name" value="Jacalin-like lectin domain"/>
    <property type="match status" value="1"/>
</dbReference>
<name>A0ABQ8H5E5_9ROSI</name>
<reference evidence="4 5" key="1">
    <citation type="submission" date="2021-02" db="EMBL/GenBank/DDBJ databases">
        <title>Plant Genome Project.</title>
        <authorList>
            <person name="Zhang R.-G."/>
        </authorList>
    </citation>
    <scope>NUCLEOTIDE SEQUENCE [LARGE SCALE GENOMIC DNA]</scope>
    <source>
        <tissue evidence="4">Leaves</tissue>
    </source>
</reference>
<dbReference type="PROSITE" id="PS51752">
    <property type="entry name" value="JACALIN_LECTIN"/>
    <property type="match status" value="1"/>
</dbReference>
<gene>
    <name evidence="4" type="ORF">JRO89_XS14G0148900</name>
</gene>
<feature type="domain" description="Jacalin-type lectin" evidence="3">
    <location>
        <begin position="9"/>
        <end position="158"/>
    </location>
</feature>
<protein>
    <recommendedName>
        <fullName evidence="3">Jacalin-type lectin domain-containing protein</fullName>
    </recommendedName>
</protein>
<evidence type="ECO:0000313" key="5">
    <source>
        <dbReference type="Proteomes" id="UP000827721"/>
    </source>
</evidence>
<dbReference type="Proteomes" id="UP000827721">
    <property type="component" value="Unassembled WGS sequence"/>
</dbReference>
<sequence length="161" mass="17108">MFIVLLQGTVKLGPWGGPGGAAWHKNPGVDTAIKEIVICHGSVVNSITFKSIVPTSGNIVPSVTHSGIGGQCDMISIDVPGEYLTLISGTINYYLGHAVIESLTFYTNERTHGPYGPTNGSRFEIPMENGEIIGFFGNTSATLVEKHILVAIGIYVKPHAN</sequence>
<evidence type="ECO:0000256" key="1">
    <source>
        <dbReference type="ARBA" id="ARBA00006568"/>
    </source>
</evidence>
<dbReference type="SUPFAM" id="SSF51101">
    <property type="entry name" value="Mannose-binding lectins"/>
    <property type="match status" value="1"/>
</dbReference>
<proteinExistence type="inferred from homology"/>
<dbReference type="SMART" id="SM00915">
    <property type="entry name" value="Jacalin"/>
    <property type="match status" value="1"/>
</dbReference>
<organism evidence="4 5">
    <name type="scientific">Xanthoceras sorbifolium</name>
    <dbReference type="NCBI Taxonomy" id="99658"/>
    <lineage>
        <taxon>Eukaryota</taxon>
        <taxon>Viridiplantae</taxon>
        <taxon>Streptophyta</taxon>
        <taxon>Embryophyta</taxon>
        <taxon>Tracheophyta</taxon>
        <taxon>Spermatophyta</taxon>
        <taxon>Magnoliopsida</taxon>
        <taxon>eudicotyledons</taxon>
        <taxon>Gunneridae</taxon>
        <taxon>Pentapetalae</taxon>
        <taxon>rosids</taxon>
        <taxon>malvids</taxon>
        <taxon>Sapindales</taxon>
        <taxon>Sapindaceae</taxon>
        <taxon>Xanthoceroideae</taxon>
        <taxon>Xanthoceras</taxon>
    </lineage>
</organism>
<dbReference type="InterPro" id="IPR036404">
    <property type="entry name" value="Jacalin-like_lectin_dom_sf"/>
</dbReference>
<evidence type="ECO:0000313" key="4">
    <source>
        <dbReference type="EMBL" id="KAH7548524.1"/>
    </source>
</evidence>
<dbReference type="InterPro" id="IPR033734">
    <property type="entry name" value="Jacalin-like_lectin_dom_plant"/>
</dbReference>
<keyword evidence="2" id="KW-0430">Lectin</keyword>
<accession>A0ABQ8H5E5</accession>
<evidence type="ECO:0000256" key="2">
    <source>
        <dbReference type="ARBA" id="ARBA00022734"/>
    </source>
</evidence>
<comment type="similarity">
    <text evidence="1">Belongs to the jacalin lectin family.</text>
</comment>
<evidence type="ECO:0000259" key="3">
    <source>
        <dbReference type="PROSITE" id="PS51752"/>
    </source>
</evidence>
<dbReference type="CDD" id="cd09612">
    <property type="entry name" value="Jacalin"/>
    <property type="match status" value="1"/>
</dbReference>
<comment type="caution">
    <text evidence="4">The sequence shown here is derived from an EMBL/GenBank/DDBJ whole genome shotgun (WGS) entry which is preliminary data.</text>
</comment>
<keyword evidence="5" id="KW-1185">Reference proteome</keyword>
<dbReference type="InterPro" id="IPR001229">
    <property type="entry name" value="Jacalin-like_lectin_dom"/>
</dbReference>
<dbReference type="PANTHER" id="PTHR46506">
    <property type="entry name" value="OS05G0143600 PROTEIN"/>
    <property type="match status" value="1"/>
</dbReference>
<dbReference type="EMBL" id="JAFEMO010000014">
    <property type="protein sequence ID" value="KAH7548524.1"/>
    <property type="molecule type" value="Genomic_DNA"/>
</dbReference>